<dbReference type="EMBL" id="BAAAES010000008">
    <property type="protein sequence ID" value="GAA0667130.1"/>
    <property type="molecule type" value="Genomic_DNA"/>
</dbReference>
<reference evidence="1 2" key="1">
    <citation type="journal article" date="2019" name="Int. J. Syst. Evol. Microbiol.">
        <title>The Global Catalogue of Microorganisms (GCM) 10K type strain sequencing project: providing services to taxonomists for standard genome sequencing and annotation.</title>
        <authorList>
            <consortium name="The Broad Institute Genomics Platform"/>
            <consortium name="The Broad Institute Genome Sequencing Center for Infectious Disease"/>
            <person name="Wu L."/>
            <person name="Ma J."/>
        </authorList>
    </citation>
    <scope>NUCLEOTIDE SEQUENCE [LARGE SCALE GENOMIC DNA]</scope>
    <source>
        <strain evidence="1 2">JCM 14603</strain>
    </source>
</reference>
<accession>A0ABN1HTM8</accession>
<sequence>MCEEQRMHFRKDRSLDELARVGNVAQFVSFAPEADVPPSQTYSRVAGYDENHKFASVSDAAVALLEAAPDRKVNVRSYAPESPRSREFVYGLERVEDVLANVKRLTREGLHVIVNETVDIEDGGVSGVVQSGVIEFAPDDTPRCVEKPGVASLPLDLGLRLLETVYGFRPELGTGSGRTEFSLHPKPRGWKQSRTLLWEYEEGEKDEAMPTMVWPNRFSRHVGDKTYGLLMAHLMGLPVPDTLAICRRLAPFRFGKKTGGRETWIRTCPKEPEPGLFTTHKGWLDPFRLMMEEDPTGERISAVLAQQAVDAQFSGAAVAGADGTLFIEGIAGEGDVFMLGRRAQEHLPDVIRRDVVARNNQAVSLFGPVRLEWVHDGSTAWIVQMHRGNTVSEATAIVPGERDTWVEFEISSGLEALRAFLPTIDAATGLIIVGEVGMTSHVADLVRKAGVPTRVRSARAMD</sequence>
<gene>
    <name evidence="1" type="ORF">GCM10009102_16380</name>
</gene>
<keyword evidence="2" id="KW-1185">Reference proteome</keyword>
<evidence type="ECO:0000313" key="2">
    <source>
        <dbReference type="Proteomes" id="UP001500238"/>
    </source>
</evidence>
<protein>
    <submittedName>
        <fullName evidence="1">Uncharacterized protein</fullName>
    </submittedName>
</protein>
<dbReference type="Proteomes" id="UP001500238">
    <property type="component" value="Unassembled WGS sequence"/>
</dbReference>
<comment type="caution">
    <text evidence="1">The sequence shown here is derived from an EMBL/GenBank/DDBJ whole genome shotgun (WGS) entry which is preliminary data.</text>
</comment>
<proteinExistence type="predicted"/>
<organism evidence="1 2">
    <name type="scientific">Sphingomonas insulae</name>
    <dbReference type="NCBI Taxonomy" id="424800"/>
    <lineage>
        <taxon>Bacteria</taxon>
        <taxon>Pseudomonadati</taxon>
        <taxon>Pseudomonadota</taxon>
        <taxon>Alphaproteobacteria</taxon>
        <taxon>Sphingomonadales</taxon>
        <taxon>Sphingomonadaceae</taxon>
        <taxon>Sphingomonas</taxon>
    </lineage>
</organism>
<name>A0ABN1HTM8_9SPHN</name>
<evidence type="ECO:0000313" key="1">
    <source>
        <dbReference type="EMBL" id="GAA0667130.1"/>
    </source>
</evidence>